<feature type="transmembrane region" description="Helical" evidence="1">
    <location>
        <begin position="7"/>
        <end position="24"/>
    </location>
</feature>
<feature type="transmembrane region" description="Helical" evidence="1">
    <location>
        <begin position="159"/>
        <end position="177"/>
    </location>
</feature>
<organism evidence="2 3">
    <name type="scientific">Pseudobacter ginsenosidimutans</name>
    <dbReference type="NCBI Taxonomy" id="661488"/>
    <lineage>
        <taxon>Bacteria</taxon>
        <taxon>Pseudomonadati</taxon>
        <taxon>Bacteroidota</taxon>
        <taxon>Chitinophagia</taxon>
        <taxon>Chitinophagales</taxon>
        <taxon>Chitinophagaceae</taxon>
        <taxon>Pseudobacter</taxon>
    </lineage>
</organism>
<keyword evidence="3" id="KW-1185">Reference proteome</keyword>
<dbReference type="OrthoDB" id="9806699at2"/>
<proteinExistence type="predicted"/>
<dbReference type="EMBL" id="SGXA01000001">
    <property type="protein sequence ID" value="RZS74936.1"/>
    <property type="molecule type" value="Genomic_DNA"/>
</dbReference>
<evidence type="ECO:0000256" key="1">
    <source>
        <dbReference type="SAM" id="Phobius"/>
    </source>
</evidence>
<feature type="transmembrane region" description="Helical" evidence="1">
    <location>
        <begin position="52"/>
        <end position="72"/>
    </location>
</feature>
<feature type="transmembrane region" description="Helical" evidence="1">
    <location>
        <begin position="109"/>
        <end position="132"/>
    </location>
</feature>
<keyword evidence="1" id="KW-0812">Transmembrane</keyword>
<reference evidence="2 3" key="1">
    <citation type="submission" date="2019-02" db="EMBL/GenBank/DDBJ databases">
        <title>Genomic Encyclopedia of Type Strains, Phase IV (KMG-IV): sequencing the most valuable type-strain genomes for metagenomic binning, comparative biology and taxonomic classification.</title>
        <authorList>
            <person name="Goeker M."/>
        </authorList>
    </citation>
    <scope>NUCLEOTIDE SEQUENCE [LARGE SCALE GENOMIC DNA]</scope>
    <source>
        <strain evidence="2 3">DSM 18116</strain>
    </source>
</reference>
<feature type="transmembrane region" description="Helical" evidence="1">
    <location>
        <begin position="78"/>
        <end position="97"/>
    </location>
</feature>
<dbReference type="InterPro" id="IPR046487">
    <property type="entry name" value="DUF6580"/>
</dbReference>
<dbReference type="RefSeq" id="WP_130539357.1">
    <property type="nucleotide sequence ID" value="NZ_CP042431.1"/>
</dbReference>
<dbReference type="AlphaFoldDB" id="A0A4V2F1T9"/>
<name>A0A4V2F1T9_9BACT</name>
<sequence>MKSNKKLIWSLVVMVIVAAVYRVIPDRPLGFAPQLAIALFSGAMIKDRKLAFLFPVLSMLISDLLYQGLYAAGMSPYGGFYGGMWINYLLFTSVTVFGMMIKKVNLKNVLAASLAGPTFFFLLSNFLTWAGVGDYVEYPKTWEGLMACYAAGIPFYKGSLMATVAFSGLFFGTWYLLGKRETKTAVA</sequence>
<evidence type="ECO:0000313" key="2">
    <source>
        <dbReference type="EMBL" id="RZS74936.1"/>
    </source>
</evidence>
<evidence type="ECO:0000313" key="3">
    <source>
        <dbReference type="Proteomes" id="UP000293874"/>
    </source>
</evidence>
<feature type="transmembrane region" description="Helical" evidence="1">
    <location>
        <begin position="30"/>
        <end position="45"/>
    </location>
</feature>
<gene>
    <name evidence="2" type="ORF">EV199_0788</name>
</gene>
<dbReference type="Proteomes" id="UP000293874">
    <property type="component" value="Unassembled WGS sequence"/>
</dbReference>
<keyword evidence="1" id="KW-1133">Transmembrane helix</keyword>
<protein>
    <recommendedName>
        <fullName evidence="4">Biotin transporter</fullName>
    </recommendedName>
</protein>
<accession>A0A4V2F1T9</accession>
<comment type="caution">
    <text evidence="2">The sequence shown here is derived from an EMBL/GenBank/DDBJ whole genome shotgun (WGS) entry which is preliminary data.</text>
</comment>
<keyword evidence="1" id="KW-0472">Membrane</keyword>
<evidence type="ECO:0008006" key="4">
    <source>
        <dbReference type="Google" id="ProtNLM"/>
    </source>
</evidence>
<dbReference type="Pfam" id="PF20221">
    <property type="entry name" value="DUF6580"/>
    <property type="match status" value="1"/>
</dbReference>